<keyword evidence="6 8" id="KW-1133">Transmembrane helix</keyword>
<feature type="transmembrane region" description="Helical" evidence="8">
    <location>
        <begin position="133"/>
        <end position="154"/>
    </location>
</feature>
<feature type="transmembrane region" description="Helical" evidence="8">
    <location>
        <begin position="479"/>
        <end position="502"/>
    </location>
</feature>
<evidence type="ECO:0000256" key="8">
    <source>
        <dbReference type="RuleBase" id="RU363032"/>
    </source>
</evidence>
<evidence type="ECO:0000256" key="7">
    <source>
        <dbReference type="ARBA" id="ARBA00023136"/>
    </source>
</evidence>
<dbReference type="SUPFAM" id="SSF161098">
    <property type="entry name" value="MetI-like"/>
    <property type="match status" value="2"/>
</dbReference>
<comment type="similarity">
    <text evidence="8">Belongs to the binding-protein-dependent transport system permease family.</text>
</comment>
<feature type="transmembrane region" description="Helical" evidence="8">
    <location>
        <begin position="417"/>
        <end position="435"/>
    </location>
</feature>
<organism evidence="10 11">
    <name type="scientific">Rhizobium grahamii</name>
    <dbReference type="NCBI Taxonomy" id="1120045"/>
    <lineage>
        <taxon>Bacteria</taxon>
        <taxon>Pseudomonadati</taxon>
        <taxon>Pseudomonadota</taxon>
        <taxon>Alphaproteobacteria</taxon>
        <taxon>Hyphomicrobiales</taxon>
        <taxon>Rhizobiaceae</taxon>
        <taxon>Rhizobium/Agrobacterium group</taxon>
        <taxon>Rhizobium</taxon>
    </lineage>
</organism>
<keyword evidence="3" id="KW-1003">Cell membrane</keyword>
<feature type="transmembrane region" description="Helical" evidence="8">
    <location>
        <begin position="352"/>
        <end position="379"/>
    </location>
</feature>
<dbReference type="EMBL" id="NAAC01000017">
    <property type="protein sequence ID" value="RDJ09674.1"/>
    <property type="molecule type" value="Genomic_DNA"/>
</dbReference>
<comment type="caution">
    <text evidence="10">The sequence shown here is derived from an EMBL/GenBank/DDBJ whole genome shotgun (WGS) entry which is preliminary data.</text>
</comment>
<keyword evidence="7 8" id="KW-0472">Membrane</keyword>
<proteinExistence type="inferred from homology"/>
<sequence>MGNRLSWAVAFLFQRVKAAALLQDNRLLVPGHERPMARPVTGIDRLRARLPHASVILFASVVALFSLVPLGFIGWITFDVGWQTVKELVFRARVGELLVNTVLLEAFTIPLSIALAVTLAWLVERTDIPFARLWSWLAVAPLAVPAFVHSYAWISVVPGMRGLQSGVFVSVLAYFPFLYLPVAAALRRLDPAIEDAASSLGLGPWRLFFRTILPQLRFAICGGSLLIGLHLLSEYGLFVMIRFDTFATAIVDQFQSAYNSPAANMLGGVLVGCCLLLLGLEILLRGNERYARVGSGSARPADRRRLGWFIVPAIILQVGLAALTLGVPLVTLGRWLYLGGLEVWRVDTVGNAFVQTIILAIAGGVLATIAAAPMAWLSVRASGRLQRLLEACHYYVGSLPGVVVALALVTITVRLVLPLYQTFATLVVAYILLFLPRAMVGLRASIAQAPVELERAAMGLGRTPAQAVRQITMRLAAPGAAASVALVGLGITNELTATLMLAPNGVETLATKFWSLTSEIDYVAAAPYAFMMVVLSLPLTLLLYAQSKRTAGQ</sequence>
<evidence type="ECO:0000256" key="5">
    <source>
        <dbReference type="ARBA" id="ARBA00022692"/>
    </source>
</evidence>
<protein>
    <submittedName>
        <fullName evidence="10">Iron ABC transporter permease</fullName>
    </submittedName>
</protein>
<keyword evidence="5 8" id="KW-0812">Transmembrane</keyword>
<evidence type="ECO:0000256" key="4">
    <source>
        <dbReference type="ARBA" id="ARBA00022519"/>
    </source>
</evidence>
<evidence type="ECO:0000256" key="3">
    <source>
        <dbReference type="ARBA" id="ARBA00022475"/>
    </source>
</evidence>
<evidence type="ECO:0000256" key="2">
    <source>
        <dbReference type="ARBA" id="ARBA00022448"/>
    </source>
</evidence>
<evidence type="ECO:0000313" key="10">
    <source>
        <dbReference type="EMBL" id="RDJ09674.1"/>
    </source>
</evidence>
<feature type="domain" description="ABC transmembrane type-1" evidence="9">
    <location>
        <begin position="98"/>
        <end position="284"/>
    </location>
</feature>
<dbReference type="PROSITE" id="PS50928">
    <property type="entry name" value="ABC_TM1"/>
    <property type="match status" value="2"/>
</dbReference>
<gene>
    <name evidence="10" type="ORF">B5K06_18065</name>
</gene>
<dbReference type="GO" id="GO:0055085">
    <property type="term" value="P:transmembrane transport"/>
    <property type="evidence" value="ECO:0007669"/>
    <property type="project" value="InterPro"/>
</dbReference>
<keyword evidence="4" id="KW-0997">Cell inner membrane</keyword>
<dbReference type="Pfam" id="PF00528">
    <property type="entry name" value="BPD_transp_1"/>
    <property type="match status" value="2"/>
</dbReference>
<dbReference type="Gene3D" id="1.10.3720.10">
    <property type="entry name" value="MetI-like"/>
    <property type="match status" value="2"/>
</dbReference>
<evidence type="ECO:0000259" key="9">
    <source>
        <dbReference type="PROSITE" id="PS50928"/>
    </source>
</evidence>
<feature type="transmembrane region" description="Helical" evidence="8">
    <location>
        <begin position="55"/>
        <end position="76"/>
    </location>
</feature>
<dbReference type="Proteomes" id="UP000254939">
    <property type="component" value="Unassembled WGS sequence"/>
</dbReference>
<dbReference type="CDD" id="cd06261">
    <property type="entry name" value="TM_PBP2"/>
    <property type="match status" value="1"/>
</dbReference>
<comment type="subcellular location">
    <subcellularLocation>
        <location evidence="1">Cell inner membrane</location>
        <topology evidence="1">Multi-pass membrane protein</topology>
    </subcellularLocation>
    <subcellularLocation>
        <location evidence="8">Cell membrane</location>
        <topology evidence="8">Multi-pass membrane protein</topology>
    </subcellularLocation>
</comment>
<dbReference type="PANTHER" id="PTHR43357">
    <property type="entry name" value="INNER MEMBRANE ABC TRANSPORTER PERMEASE PROTEIN YDCV"/>
    <property type="match status" value="1"/>
</dbReference>
<dbReference type="AlphaFoldDB" id="A0A370KMA4"/>
<feature type="transmembrane region" description="Helical" evidence="8">
    <location>
        <begin position="305"/>
        <end position="332"/>
    </location>
</feature>
<reference evidence="10 11" key="1">
    <citation type="submission" date="2017-03" db="EMBL/GenBank/DDBJ databases">
        <title>Genome analysis of Rhizobial strains effectives or ineffectives for nitrogen fixation isolated from bean seeds.</title>
        <authorList>
            <person name="Peralta H."/>
            <person name="Aguilar-Vera A."/>
            <person name="Mora Y."/>
            <person name="Vargas-Lagunas C."/>
            <person name="Girard L."/>
            <person name="Mora J."/>
        </authorList>
    </citation>
    <scope>NUCLEOTIDE SEQUENCE [LARGE SCALE GENOMIC DNA]</scope>
    <source>
        <strain evidence="10 11">CCGM3</strain>
    </source>
</reference>
<keyword evidence="2 8" id="KW-0813">Transport</keyword>
<accession>A0A370KMA4</accession>
<evidence type="ECO:0000313" key="11">
    <source>
        <dbReference type="Proteomes" id="UP000254939"/>
    </source>
</evidence>
<evidence type="ECO:0000256" key="6">
    <source>
        <dbReference type="ARBA" id="ARBA00022989"/>
    </source>
</evidence>
<feature type="transmembrane region" description="Helical" evidence="8">
    <location>
        <begin position="216"/>
        <end position="241"/>
    </location>
</feature>
<dbReference type="InterPro" id="IPR000515">
    <property type="entry name" value="MetI-like"/>
</dbReference>
<feature type="domain" description="ABC transmembrane type-1" evidence="9">
    <location>
        <begin position="353"/>
        <end position="543"/>
    </location>
</feature>
<feature type="transmembrane region" description="Helical" evidence="8">
    <location>
        <begin position="261"/>
        <end position="284"/>
    </location>
</feature>
<dbReference type="OrthoDB" id="9790211at2"/>
<name>A0A370KMA4_9HYPH</name>
<feature type="transmembrane region" description="Helical" evidence="8">
    <location>
        <begin position="391"/>
        <end position="411"/>
    </location>
</feature>
<dbReference type="PANTHER" id="PTHR43357:SF3">
    <property type="entry name" value="FE(3+)-TRANSPORT SYSTEM PERMEASE PROTEIN FBPB 2"/>
    <property type="match status" value="1"/>
</dbReference>
<feature type="transmembrane region" description="Helical" evidence="8">
    <location>
        <begin position="97"/>
        <end position="121"/>
    </location>
</feature>
<feature type="transmembrane region" description="Helical" evidence="8">
    <location>
        <begin position="522"/>
        <end position="545"/>
    </location>
</feature>
<dbReference type="GO" id="GO:0005886">
    <property type="term" value="C:plasma membrane"/>
    <property type="evidence" value="ECO:0007669"/>
    <property type="project" value="UniProtKB-SubCell"/>
</dbReference>
<feature type="transmembrane region" description="Helical" evidence="8">
    <location>
        <begin position="166"/>
        <end position="186"/>
    </location>
</feature>
<evidence type="ECO:0000256" key="1">
    <source>
        <dbReference type="ARBA" id="ARBA00004429"/>
    </source>
</evidence>
<dbReference type="InterPro" id="IPR035906">
    <property type="entry name" value="MetI-like_sf"/>
</dbReference>